<dbReference type="Ensembl" id="ENSSMAT00000004606.2">
    <property type="protein sequence ID" value="ENSSMAP00000004534.2"/>
    <property type="gene ID" value="ENSSMAG00000028210.1"/>
</dbReference>
<evidence type="ECO:0000256" key="1">
    <source>
        <dbReference type="ARBA" id="ARBA00004370"/>
    </source>
</evidence>
<proteinExistence type="predicted"/>
<evidence type="ECO:0000313" key="6">
    <source>
        <dbReference type="Proteomes" id="UP000694558"/>
    </source>
</evidence>
<dbReference type="GeneTree" id="ENSGT00940000175426"/>
<evidence type="ECO:0000256" key="2">
    <source>
        <dbReference type="ARBA" id="ARBA00022692"/>
    </source>
</evidence>
<dbReference type="Pfam" id="PF07686">
    <property type="entry name" value="V-set"/>
    <property type="match status" value="1"/>
</dbReference>
<dbReference type="SMART" id="SM00409">
    <property type="entry name" value="IG"/>
    <property type="match status" value="1"/>
</dbReference>
<organism evidence="5 6">
    <name type="scientific">Scophthalmus maximus</name>
    <name type="common">Turbot</name>
    <name type="synonym">Psetta maxima</name>
    <dbReference type="NCBI Taxonomy" id="52904"/>
    <lineage>
        <taxon>Eukaryota</taxon>
        <taxon>Metazoa</taxon>
        <taxon>Chordata</taxon>
        <taxon>Craniata</taxon>
        <taxon>Vertebrata</taxon>
        <taxon>Euteleostomi</taxon>
        <taxon>Actinopterygii</taxon>
        <taxon>Neopterygii</taxon>
        <taxon>Teleostei</taxon>
        <taxon>Neoteleostei</taxon>
        <taxon>Acanthomorphata</taxon>
        <taxon>Carangaria</taxon>
        <taxon>Pleuronectiformes</taxon>
        <taxon>Pleuronectoidei</taxon>
        <taxon>Scophthalmidae</taxon>
        <taxon>Scophthalmus</taxon>
    </lineage>
</organism>
<dbReference type="Gene3D" id="2.60.40.10">
    <property type="entry name" value="Immunoglobulins"/>
    <property type="match status" value="1"/>
</dbReference>
<sequence length="143" mass="15874">SIKISVNGDVKGFEGGRVSFRCSHKLAKQDNKYLCRDPCTRTEDILVTVKSGGRAESERITLVDTADGLFTVTFRQLQMSDSGRYWCGVARPGFDTYAALTLIVKKGNSIFSSRHSPFTTRVQVSATLCLNSTRYQRVTILVV</sequence>
<accession>A0A8D2ZME7</accession>
<name>A0A8D2ZME7_SCOMX</name>
<dbReference type="SUPFAM" id="SSF48726">
    <property type="entry name" value="Immunoglobulin"/>
    <property type="match status" value="1"/>
</dbReference>
<comment type="subcellular location">
    <subcellularLocation>
        <location evidence="1">Membrane</location>
    </subcellularLocation>
</comment>
<dbReference type="PANTHER" id="PTHR11860:SF87">
    <property type="entry name" value="CMRF35-LIKE MOLECULE 8"/>
    <property type="match status" value="1"/>
</dbReference>
<keyword evidence="3" id="KW-0472">Membrane</keyword>
<dbReference type="InterPro" id="IPR036179">
    <property type="entry name" value="Ig-like_dom_sf"/>
</dbReference>
<dbReference type="InterPro" id="IPR050671">
    <property type="entry name" value="CD300_family_receptors"/>
</dbReference>
<dbReference type="InterPro" id="IPR003599">
    <property type="entry name" value="Ig_sub"/>
</dbReference>
<reference evidence="5" key="2">
    <citation type="submission" date="2025-08" db="UniProtKB">
        <authorList>
            <consortium name="Ensembl"/>
        </authorList>
    </citation>
    <scope>IDENTIFICATION</scope>
</reference>
<dbReference type="InterPro" id="IPR013783">
    <property type="entry name" value="Ig-like_fold"/>
</dbReference>
<dbReference type="PANTHER" id="PTHR11860">
    <property type="entry name" value="POLYMERIC-IMMUNOGLOBULIN RECEPTOR"/>
    <property type="match status" value="1"/>
</dbReference>
<keyword evidence="2" id="KW-0812">Transmembrane</keyword>
<protein>
    <recommendedName>
        <fullName evidence="4">Immunoglobulin domain-containing protein</fullName>
    </recommendedName>
</protein>
<feature type="domain" description="Immunoglobulin" evidence="4">
    <location>
        <begin position="7"/>
        <end position="105"/>
    </location>
</feature>
<dbReference type="AlphaFoldDB" id="A0A8D2ZME7"/>
<dbReference type="Proteomes" id="UP000694558">
    <property type="component" value="Chromosome 8"/>
</dbReference>
<dbReference type="GO" id="GO:0005886">
    <property type="term" value="C:plasma membrane"/>
    <property type="evidence" value="ECO:0007669"/>
    <property type="project" value="TreeGrafter"/>
</dbReference>
<dbReference type="InterPro" id="IPR013106">
    <property type="entry name" value="Ig_V-set"/>
</dbReference>
<dbReference type="GO" id="GO:0004888">
    <property type="term" value="F:transmembrane signaling receptor activity"/>
    <property type="evidence" value="ECO:0007669"/>
    <property type="project" value="TreeGrafter"/>
</dbReference>
<evidence type="ECO:0000256" key="3">
    <source>
        <dbReference type="ARBA" id="ARBA00023136"/>
    </source>
</evidence>
<evidence type="ECO:0000313" key="5">
    <source>
        <dbReference type="Ensembl" id="ENSSMAP00000004534.2"/>
    </source>
</evidence>
<evidence type="ECO:0000259" key="4">
    <source>
        <dbReference type="SMART" id="SM00409"/>
    </source>
</evidence>
<reference evidence="5" key="1">
    <citation type="submission" date="2023-05" db="EMBL/GenBank/DDBJ databases">
        <title>High-quality long-read genome of Scophthalmus maximus.</title>
        <authorList>
            <person name="Lien S."/>
            <person name="Martinez P."/>
        </authorList>
    </citation>
    <scope>NUCLEOTIDE SEQUENCE [LARGE SCALE GENOMIC DNA]</scope>
</reference>